<organism evidence="1 2">
    <name type="scientific">Ataeniobius toweri</name>
    <dbReference type="NCBI Taxonomy" id="208326"/>
    <lineage>
        <taxon>Eukaryota</taxon>
        <taxon>Metazoa</taxon>
        <taxon>Chordata</taxon>
        <taxon>Craniata</taxon>
        <taxon>Vertebrata</taxon>
        <taxon>Euteleostomi</taxon>
        <taxon>Actinopterygii</taxon>
        <taxon>Neopterygii</taxon>
        <taxon>Teleostei</taxon>
        <taxon>Neoteleostei</taxon>
        <taxon>Acanthomorphata</taxon>
        <taxon>Ovalentaria</taxon>
        <taxon>Atherinomorphae</taxon>
        <taxon>Cyprinodontiformes</taxon>
        <taxon>Goodeidae</taxon>
        <taxon>Ataeniobius</taxon>
    </lineage>
</organism>
<name>A0ABU7CD30_9TELE</name>
<comment type="caution">
    <text evidence="1">The sequence shown here is derived from an EMBL/GenBank/DDBJ whole genome shotgun (WGS) entry which is preliminary data.</text>
</comment>
<protein>
    <recommendedName>
        <fullName evidence="3">Secreted protein</fullName>
    </recommendedName>
</protein>
<accession>A0ABU7CD30</accession>
<gene>
    <name evidence="1" type="ORF">ATANTOWER_023916</name>
</gene>
<evidence type="ECO:0000313" key="2">
    <source>
        <dbReference type="Proteomes" id="UP001345963"/>
    </source>
</evidence>
<evidence type="ECO:0008006" key="3">
    <source>
        <dbReference type="Google" id="ProtNLM"/>
    </source>
</evidence>
<proteinExistence type="predicted"/>
<reference evidence="1 2" key="1">
    <citation type="submission" date="2021-07" db="EMBL/GenBank/DDBJ databases">
        <authorList>
            <person name="Palmer J.M."/>
        </authorList>
    </citation>
    <scope>NUCLEOTIDE SEQUENCE [LARGE SCALE GENOMIC DNA]</scope>
    <source>
        <strain evidence="1 2">AT_MEX2019</strain>
        <tissue evidence="1">Muscle</tissue>
    </source>
</reference>
<dbReference type="Proteomes" id="UP001345963">
    <property type="component" value="Unassembled WGS sequence"/>
</dbReference>
<evidence type="ECO:0000313" key="1">
    <source>
        <dbReference type="EMBL" id="MED6259494.1"/>
    </source>
</evidence>
<keyword evidence="2" id="KW-1185">Reference proteome</keyword>
<dbReference type="EMBL" id="JAHUTI010084046">
    <property type="protein sequence ID" value="MED6259494.1"/>
    <property type="molecule type" value="Genomic_DNA"/>
</dbReference>
<sequence length="107" mass="12092">MLSPAAPLHRCSSSWAISLLLQAAQKSWKPVTQCLSVNSHWCQFQCSFVSLSVEDLCEIPRLSSSLDQFSTTGFHSAVRLAHSWLRDLHDLFAQHHFALKALWIQTV</sequence>